<reference evidence="1 2" key="1">
    <citation type="submission" date="2012-10" db="EMBL/GenBank/DDBJ databases">
        <authorList>
            <person name="Zafar N."/>
            <person name="Inman J."/>
            <person name="Hall N."/>
            <person name="Lorenzi H."/>
            <person name="Caler E."/>
        </authorList>
    </citation>
    <scope>NUCLEOTIDE SEQUENCE [LARGE SCALE GENOMIC DNA]</scope>
    <source>
        <strain evidence="1 2">IP1</strain>
    </source>
</reference>
<keyword evidence="2" id="KW-1185">Reference proteome</keyword>
<dbReference type="RefSeq" id="XP_004183630.1">
    <property type="nucleotide sequence ID" value="XM_004183582.1"/>
</dbReference>
<gene>
    <name evidence="1" type="ORF">EIN_065590</name>
</gene>
<dbReference type="OrthoDB" id="10524908at2759"/>
<evidence type="ECO:0000313" key="2">
    <source>
        <dbReference type="Proteomes" id="UP000014680"/>
    </source>
</evidence>
<evidence type="ECO:0000313" key="1">
    <source>
        <dbReference type="EMBL" id="ELP84284.1"/>
    </source>
</evidence>
<organism evidence="1 2">
    <name type="scientific">Entamoeba invadens IP1</name>
    <dbReference type="NCBI Taxonomy" id="370355"/>
    <lineage>
        <taxon>Eukaryota</taxon>
        <taxon>Amoebozoa</taxon>
        <taxon>Evosea</taxon>
        <taxon>Archamoebae</taxon>
        <taxon>Mastigamoebida</taxon>
        <taxon>Entamoebidae</taxon>
        <taxon>Entamoeba</taxon>
    </lineage>
</organism>
<proteinExistence type="predicted"/>
<sequence length="127" mass="14820">MVQLEAFYFANVLLYIRGMSTFQKLLLVSRNIRTSFDMLRINPQNFSSGIGFMKRIFPKLNTLKEIPSVCKKYVESGETQITYFDLSQSVCDLSNKVFEEQKFCDSVVSLRINNYDIDKVGKFFNLR</sequence>
<dbReference type="KEGG" id="eiv:EIN_065590"/>
<dbReference type="VEuPathDB" id="AmoebaDB:EIN_065590"/>
<dbReference type="GeneID" id="14883218"/>
<dbReference type="AlphaFoldDB" id="A0A0A1TV99"/>
<accession>A0A0A1TV99</accession>
<protein>
    <submittedName>
        <fullName evidence="1">Uncharacterized protein</fullName>
    </submittedName>
</protein>
<name>A0A0A1TV99_ENTIV</name>
<dbReference type="Proteomes" id="UP000014680">
    <property type="component" value="Unassembled WGS sequence"/>
</dbReference>
<feature type="non-terminal residue" evidence="1">
    <location>
        <position position="127"/>
    </location>
</feature>
<dbReference type="EMBL" id="KB207140">
    <property type="protein sequence ID" value="ELP84284.1"/>
    <property type="molecule type" value="Genomic_DNA"/>
</dbReference>